<dbReference type="InterPro" id="IPR011335">
    <property type="entry name" value="Restrct_endonuc-II-like"/>
</dbReference>
<evidence type="ECO:0000313" key="3">
    <source>
        <dbReference type="Proteomes" id="UP000178168"/>
    </source>
</evidence>
<dbReference type="STRING" id="1802730.A2591_02765"/>
<dbReference type="Gene3D" id="3.90.320.10">
    <property type="match status" value="1"/>
</dbReference>
<accession>A0A1G2SL69</accession>
<feature type="domain" description="PD-(D/E)XK endonuclease-like" evidence="1">
    <location>
        <begin position="3"/>
        <end position="255"/>
    </location>
</feature>
<evidence type="ECO:0000259" key="1">
    <source>
        <dbReference type="Pfam" id="PF12705"/>
    </source>
</evidence>
<evidence type="ECO:0000313" key="2">
    <source>
        <dbReference type="EMBL" id="OHA85764.1"/>
    </source>
</evidence>
<comment type="caution">
    <text evidence="2">The sequence shown here is derived from an EMBL/GenBank/DDBJ whole genome shotgun (WGS) entry which is preliminary data.</text>
</comment>
<reference evidence="2 3" key="1">
    <citation type="journal article" date="2016" name="Nat. Commun.">
        <title>Thousands of microbial genomes shed light on interconnected biogeochemical processes in an aquifer system.</title>
        <authorList>
            <person name="Anantharaman K."/>
            <person name="Brown C.T."/>
            <person name="Hug L.A."/>
            <person name="Sharon I."/>
            <person name="Castelle C.J."/>
            <person name="Probst A.J."/>
            <person name="Thomas B.C."/>
            <person name="Singh A."/>
            <person name="Wilkins M.J."/>
            <person name="Karaoz U."/>
            <person name="Brodie E.L."/>
            <person name="Williams K.H."/>
            <person name="Hubbard S.S."/>
            <person name="Banfield J.F."/>
        </authorList>
    </citation>
    <scope>NUCLEOTIDE SEQUENCE [LARGE SCALE GENOMIC DNA]</scope>
</reference>
<name>A0A1G2SL69_9BACT</name>
<dbReference type="Proteomes" id="UP000178168">
    <property type="component" value="Unassembled WGS sequence"/>
</dbReference>
<dbReference type="InterPro" id="IPR038726">
    <property type="entry name" value="PDDEXK_AddAB-type"/>
</dbReference>
<protein>
    <recommendedName>
        <fullName evidence="1">PD-(D/E)XK endonuclease-like domain-containing protein</fullName>
    </recommendedName>
</protein>
<gene>
    <name evidence="2" type="ORF">A2591_02765</name>
</gene>
<proteinExistence type="predicted"/>
<dbReference type="SUPFAM" id="SSF52980">
    <property type="entry name" value="Restriction endonuclease-like"/>
    <property type="match status" value="1"/>
</dbReference>
<dbReference type="EMBL" id="MHUZ01000018">
    <property type="protein sequence ID" value="OHA85764.1"/>
    <property type="molecule type" value="Genomic_DNA"/>
</dbReference>
<dbReference type="InterPro" id="IPR011604">
    <property type="entry name" value="PDDEXK-like_dom_sf"/>
</dbReference>
<organism evidence="2 3">
    <name type="scientific">Candidatus Yonathbacteria bacterium RIFOXYD1_FULL_52_36</name>
    <dbReference type="NCBI Taxonomy" id="1802730"/>
    <lineage>
        <taxon>Bacteria</taxon>
        <taxon>Candidatus Yonathiibacteriota</taxon>
    </lineage>
</organism>
<sequence length="390" mass="45441">MKTSYSALETYRTCPQKYKFQEIDKIRVPKRIEAVFGTLVHSALKFMFERNPLYPTLDEVVGFYADRFKEASDKIVWSDPERREAEEKLYFEEGVKIIKNFFKKNQPWTFNVLELEGRFSLELLDELSGTVHTLSGIIDRIDKDIESEVYEIIDYKTGKKMPAQKDLETNLQLGLYHLALITRWPHLKPDQIKVSLYFLKHNDKVSAVPSEKTAKALKDRVLQTVREIEKAKETGIFPPLPGPLCNYCGYRAMCPMWSHEYKRVETPAPNESEVAAAIQEFFELKLDGDVQKKRTAELRNIILKYMESEQVERVFGGPGYITKSIVERTSFDMEKMEPVLKERGFWEKILAPDTKRLEKLMGMLPDDVREALAEFRSTKKTIMLKPTKKK</sequence>
<dbReference type="Pfam" id="PF12705">
    <property type="entry name" value="PDDEXK_1"/>
    <property type="match status" value="1"/>
</dbReference>
<dbReference type="AlphaFoldDB" id="A0A1G2SL69"/>